<dbReference type="GO" id="GO:0000712">
    <property type="term" value="P:resolution of meiotic recombination intermediates"/>
    <property type="evidence" value="ECO:0007669"/>
    <property type="project" value="TreeGrafter"/>
</dbReference>
<comment type="caution">
    <text evidence="1">The sequence shown here is derived from an EMBL/GenBank/DDBJ whole genome shotgun (WGS) entry which is preliminary data.</text>
</comment>
<name>A0A8H7ES50_9FUNG</name>
<organism evidence="1 2">
    <name type="scientific">Apophysomyces ossiformis</name>
    <dbReference type="NCBI Taxonomy" id="679940"/>
    <lineage>
        <taxon>Eukaryota</taxon>
        <taxon>Fungi</taxon>
        <taxon>Fungi incertae sedis</taxon>
        <taxon>Mucoromycota</taxon>
        <taxon>Mucoromycotina</taxon>
        <taxon>Mucoromycetes</taxon>
        <taxon>Mucorales</taxon>
        <taxon>Mucorineae</taxon>
        <taxon>Mucoraceae</taxon>
        <taxon>Apophysomyces</taxon>
    </lineage>
</organism>
<gene>
    <name evidence="1" type="ORF">EC973_001973</name>
</gene>
<dbReference type="EMBL" id="JABAYA010000015">
    <property type="protein sequence ID" value="KAF7730591.1"/>
    <property type="molecule type" value="Genomic_DNA"/>
</dbReference>
<evidence type="ECO:0000313" key="2">
    <source>
        <dbReference type="Proteomes" id="UP000605846"/>
    </source>
</evidence>
<dbReference type="PANTHER" id="PTHR21541">
    <property type="entry name" value="BTB POZ DOMAIN CONTAINING 12"/>
    <property type="match status" value="1"/>
</dbReference>
<evidence type="ECO:0000313" key="1">
    <source>
        <dbReference type="EMBL" id="KAF7730591.1"/>
    </source>
</evidence>
<sequence>MDGRVSHPTILSDPNTIQYEAYNCPLCQDDLTHIHSAVLRQRHVDQCLDSAHPAEENLLADDTYEYCIFCGKDISTYNGSRKESHFSRCMDEMAAEARQLKEQERQQKLSTFAGQQIPFLSQLDVCPCCYDTFSSSSLRQKVAHIKQCSKRRNITMEQLLNTFRWIQYGHQLTPRQTDTTGISPSITISQGSIHATAVDEDNDFSSDVIFHRRSTANNRTTNRNDENDEELHLVLALSKSMHGSKESKKRRHLDGNVANILTIEESRKLVEQELEHLLYQSNDECKTSSEQYTHVIPLSRIQNDCAFRNGKRRPSLWTLAAADETVENRMFCADFMKIVVASTGHDERI</sequence>
<dbReference type="OrthoDB" id="5576441at2759"/>
<keyword evidence="2" id="KW-1185">Reference proteome</keyword>
<dbReference type="GO" id="GO:0033557">
    <property type="term" value="C:Slx1-Slx4 complex"/>
    <property type="evidence" value="ECO:0007669"/>
    <property type="project" value="TreeGrafter"/>
</dbReference>
<dbReference type="Proteomes" id="UP000605846">
    <property type="component" value="Unassembled WGS sequence"/>
</dbReference>
<proteinExistence type="predicted"/>
<reference evidence="1" key="1">
    <citation type="submission" date="2020-01" db="EMBL/GenBank/DDBJ databases">
        <title>Genome Sequencing of Three Apophysomyces-Like Fungal Strains Confirms a Novel Fungal Genus in the Mucoromycota with divergent Burkholderia-like Endosymbiotic Bacteria.</title>
        <authorList>
            <person name="Stajich J.E."/>
            <person name="Macias A.M."/>
            <person name="Carter-House D."/>
            <person name="Lovett B."/>
            <person name="Kasson L.R."/>
            <person name="Berry K."/>
            <person name="Grigoriev I."/>
            <person name="Chang Y."/>
            <person name="Spatafora J."/>
            <person name="Kasson M.T."/>
        </authorList>
    </citation>
    <scope>NUCLEOTIDE SEQUENCE</scope>
    <source>
        <strain evidence="1">NRRL A-21654</strain>
    </source>
</reference>
<dbReference type="PANTHER" id="PTHR21541:SF3">
    <property type="entry name" value="STRUCTURE-SPECIFIC ENDONUCLEASE SUBUNIT SLX4"/>
    <property type="match status" value="1"/>
</dbReference>
<accession>A0A8H7ES50</accession>
<dbReference type="AlphaFoldDB" id="A0A8H7ES50"/>
<protein>
    <submittedName>
        <fullName evidence="1">Uncharacterized protein</fullName>
    </submittedName>
</protein>